<dbReference type="CDD" id="cd00229">
    <property type="entry name" value="SGNH_hydrolase"/>
    <property type="match status" value="1"/>
</dbReference>
<evidence type="ECO:0000259" key="1">
    <source>
        <dbReference type="Pfam" id="PF13472"/>
    </source>
</evidence>
<reference evidence="2 3" key="1">
    <citation type="journal article" date="2016" name="Nat. Commun.">
        <title>Thousands of microbial genomes shed light on interconnected biogeochemical processes in an aquifer system.</title>
        <authorList>
            <person name="Anantharaman K."/>
            <person name="Brown C.T."/>
            <person name="Hug L.A."/>
            <person name="Sharon I."/>
            <person name="Castelle C.J."/>
            <person name="Probst A.J."/>
            <person name="Thomas B.C."/>
            <person name="Singh A."/>
            <person name="Wilkins M.J."/>
            <person name="Karaoz U."/>
            <person name="Brodie E.L."/>
            <person name="Williams K.H."/>
            <person name="Hubbard S.S."/>
            <person name="Banfield J.F."/>
        </authorList>
    </citation>
    <scope>NUCLEOTIDE SEQUENCE [LARGE SCALE GENOMIC DNA]</scope>
</reference>
<name>A0A1G1XKH9_9BACT</name>
<proteinExistence type="predicted"/>
<comment type="caution">
    <text evidence="2">The sequence shown here is derived from an EMBL/GenBank/DDBJ whole genome shotgun (WGS) entry which is preliminary data.</text>
</comment>
<evidence type="ECO:0000313" key="2">
    <source>
        <dbReference type="EMBL" id="OGY40539.1"/>
    </source>
</evidence>
<dbReference type="EMBL" id="MHHY01000007">
    <property type="protein sequence ID" value="OGY40539.1"/>
    <property type="molecule type" value="Genomic_DNA"/>
</dbReference>
<organism evidence="2 3">
    <name type="scientific">Candidatus Brennerbacteria bacterium RIFOXYD1_FULL_41_16</name>
    <dbReference type="NCBI Taxonomy" id="1797529"/>
    <lineage>
        <taxon>Bacteria</taxon>
        <taxon>Candidatus Brenneribacteriota</taxon>
    </lineage>
</organism>
<protein>
    <recommendedName>
        <fullName evidence="1">SGNH hydrolase-type esterase domain-containing protein</fullName>
    </recommendedName>
</protein>
<dbReference type="InterPro" id="IPR051532">
    <property type="entry name" value="Ester_Hydrolysis_Enzymes"/>
</dbReference>
<sequence>MKKYLRKFKNYEYLTVLCIGDSTTSQEWAHPNWYDWLRFSFFQGGDWKRGPKMRKIFNNAHDGAPIDYFLKNFNRDVKKFKPDVVIVSFGWNDFRDLKMSFKIEALLNKIEKIEAEVIFWPPYGSLNKKIDQALAKTSRMCQRLVKKQGGVFIDMYKEFKKYDLSKIFTFKAWENTDWIMKAGQPDFIHCNEIGNQIIAEKIAREAFGIGLEEWGSQFGQMTLANLKKYLKKRKY</sequence>
<dbReference type="SUPFAM" id="SSF52266">
    <property type="entry name" value="SGNH hydrolase"/>
    <property type="match status" value="1"/>
</dbReference>
<dbReference type="Gene3D" id="3.40.50.1110">
    <property type="entry name" value="SGNH hydrolase"/>
    <property type="match status" value="1"/>
</dbReference>
<dbReference type="InterPro" id="IPR013830">
    <property type="entry name" value="SGNH_hydro"/>
</dbReference>
<dbReference type="PANTHER" id="PTHR30383">
    <property type="entry name" value="THIOESTERASE 1/PROTEASE 1/LYSOPHOSPHOLIPASE L1"/>
    <property type="match status" value="1"/>
</dbReference>
<evidence type="ECO:0000313" key="3">
    <source>
        <dbReference type="Proteomes" id="UP000178570"/>
    </source>
</evidence>
<gene>
    <name evidence="2" type="ORF">A2570_02250</name>
</gene>
<dbReference type="InterPro" id="IPR036514">
    <property type="entry name" value="SGNH_hydro_sf"/>
</dbReference>
<dbReference type="Proteomes" id="UP000178570">
    <property type="component" value="Unassembled WGS sequence"/>
</dbReference>
<dbReference type="AlphaFoldDB" id="A0A1G1XKH9"/>
<dbReference type="STRING" id="1797529.A2570_02250"/>
<accession>A0A1G1XKH9</accession>
<feature type="domain" description="SGNH hydrolase-type esterase" evidence="1">
    <location>
        <begin position="18"/>
        <end position="197"/>
    </location>
</feature>
<dbReference type="Pfam" id="PF13472">
    <property type="entry name" value="Lipase_GDSL_2"/>
    <property type="match status" value="1"/>
</dbReference>